<dbReference type="InterPro" id="IPR051532">
    <property type="entry name" value="Ester_Hydrolysis_Enzymes"/>
</dbReference>
<dbReference type="InterPro" id="IPR036116">
    <property type="entry name" value="FN3_sf"/>
</dbReference>
<reference evidence="3" key="1">
    <citation type="submission" date="2021-12" db="EMBL/GenBank/DDBJ databases">
        <title>Comparative genomics, transcriptomics and evolutionary studies reveal genomic signatures of adaptation to plant cell wall in hemibiotrophic fungi.</title>
        <authorList>
            <consortium name="DOE Joint Genome Institute"/>
            <person name="Baroncelli R."/>
            <person name="Diaz J.F."/>
            <person name="Benocci T."/>
            <person name="Peng M."/>
            <person name="Battaglia E."/>
            <person name="Haridas S."/>
            <person name="Andreopoulos W."/>
            <person name="Labutti K."/>
            <person name="Pangilinan J."/>
            <person name="Floch G.L."/>
            <person name="Makela M.R."/>
            <person name="Henrissat B."/>
            <person name="Grigoriev I.V."/>
            <person name="Crouch J.A."/>
            <person name="De Vries R.P."/>
            <person name="Sukno S.A."/>
            <person name="Thon M.R."/>
        </authorList>
    </citation>
    <scope>NUCLEOTIDE SEQUENCE</scope>
    <source>
        <strain evidence="3">CBS 112980</strain>
    </source>
</reference>
<gene>
    <name evidence="3" type="ORF">BDZ83DRAFT_579861</name>
</gene>
<organism evidence="3 4">
    <name type="scientific">Glomerella acutata</name>
    <name type="common">Colletotrichum acutatum</name>
    <dbReference type="NCBI Taxonomy" id="27357"/>
    <lineage>
        <taxon>Eukaryota</taxon>
        <taxon>Fungi</taxon>
        <taxon>Dikarya</taxon>
        <taxon>Ascomycota</taxon>
        <taxon>Pezizomycotina</taxon>
        <taxon>Sordariomycetes</taxon>
        <taxon>Hypocreomycetidae</taxon>
        <taxon>Glomerellales</taxon>
        <taxon>Glomerellaceae</taxon>
        <taxon>Colletotrichum</taxon>
        <taxon>Colletotrichum acutatum species complex</taxon>
    </lineage>
</organism>
<dbReference type="SMART" id="SM00060">
    <property type="entry name" value="FN3"/>
    <property type="match status" value="3"/>
</dbReference>
<evidence type="ECO:0000259" key="2">
    <source>
        <dbReference type="PROSITE" id="PS50853"/>
    </source>
</evidence>
<dbReference type="RefSeq" id="XP_060363947.1">
    <property type="nucleotide sequence ID" value="XM_060505286.1"/>
</dbReference>
<dbReference type="PANTHER" id="PTHR30383:SF19">
    <property type="entry name" value="FIBRONECTIN TYPE-III DOMAIN-CONTAINING PROTEIN"/>
    <property type="match status" value="1"/>
</dbReference>
<name>A0AAD8UJF4_GLOAC</name>
<evidence type="ECO:0000256" key="1">
    <source>
        <dbReference type="SAM" id="MobiDB-lite"/>
    </source>
</evidence>
<evidence type="ECO:0000313" key="3">
    <source>
        <dbReference type="EMBL" id="KAK1723892.1"/>
    </source>
</evidence>
<dbReference type="EMBL" id="JAHMHS010000059">
    <property type="protein sequence ID" value="KAK1723892.1"/>
    <property type="molecule type" value="Genomic_DNA"/>
</dbReference>
<dbReference type="GO" id="GO:0004622">
    <property type="term" value="F:phosphatidylcholine lysophospholipase activity"/>
    <property type="evidence" value="ECO:0007669"/>
    <property type="project" value="TreeGrafter"/>
</dbReference>
<dbReference type="Proteomes" id="UP001244207">
    <property type="component" value="Unassembled WGS sequence"/>
</dbReference>
<dbReference type="CDD" id="cd01833">
    <property type="entry name" value="XynB_like"/>
    <property type="match status" value="1"/>
</dbReference>
<dbReference type="Pfam" id="PF13472">
    <property type="entry name" value="Lipase_GDSL_2"/>
    <property type="match status" value="1"/>
</dbReference>
<evidence type="ECO:0000313" key="4">
    <source>
        <dbReference type="Proteomes" id="UP001244207"/>
    </source>
</evidence>
<dbReference type="InterPro" id="IPR003961">
    <property type="entry name" value="FN3_dom"/>
</dbReference>
<keyword evidence="4" id="KW-1185">Reference proteome</keyword>
<protein>
    <submittedName>
        <fullName evidence="3">Fibronectin type III domain-containing protein</fullName>
    </submittedName>
</protein>
<feature type="domain" description="Fibronectin type-III" evidence="2">
    <location>
        <begin position="265"/>
        <end position="355"/>
    </location>
</feature>
<dbReference type="InterPro" id="IPR013783">
    <property type="entry name" value="Ig-like_fold"/>
</dbReference>
<dbReference type="Gene3D" id="2.60.40.10">
    <property type="entry name" value="Immunoglobulins"/>
    <property type="match status" value="2"/>
</dbReference>
<dbReference type="InterPro" id="IPR013830">
    <property type="entry name" value="SGNH_hydro"/>
</dbReference>
<dbReference type="InterPro" id="IPR036514">
    <property type="entry name" value="SGNH_hydro_sf"/>
</dbReference>
<dbReference type="PANTHER" id="PTHR30383">
    <property type="entry name" value="THIOESTERASE 1/PROTEASE 1/LYSOPHOSPHOLIPASE L1"/>
    <property type="match status" value="1"/>
</dbReference>
<dbReference type="SUPFAM" id="SSF49265">
    <property type="entry name" value="Fibronectin type III"/>
    <property type="match status" value="2"/>
</dbReference>
<dbReference type="Gene3D" id="3.40.50.1110">
    <property type="entry name" value="SGNH hydrolase"/>
    <property type="match status" value="1"/>
</dbReference>
<sequence>MGDIIQESVRPIRIMVVGDSMSHGREGDFTWRYRLWQWLKEENINVEFVGPYEGTKTPDQPRPPQPPPLKDDSLPAPDVPIDHGGYAAGVQFNSHHFSVWGRQATQCKDLIKEQVARFRPDYLLVMLGFNDMGWGVADAENTLSAMKTLVDNARTAKPDVKFALADVPMRTPIDGAERLPGMIEEYNQLLRTSVSKWAAFESPVELVGVRRGYHCHQESYDGLHPNSLGEFQIARAFSQTLSQKFHIGIKALTIPQGIPQRPTPVPANIVAEAVSYGVSVKWDPVYGAIGYDVRIRNHDNLPWNESRADVAQYNSTWTQEGQEYQYQVRTFNGESLRSSWSTTASTIAHPKTAPGPGNIITKPDLYQVLVEWEKPQGQAEVDRYELILVDLSLPGSFPATVAVRENDTTFTDLSTGHRYGLAISTWTDCGGGIPAGGRSFIAGNGKPPTPTQLQIEVQNPTTVHLKWEESKGAAGYRIWVRNLVEKSDFVEDGETDSAEYGITFLIPGAWNFEFCVSAYNGSLESERSGSIAPIRGDIESR</sequence>
<dbReference type="CDD" id="cd00063">
    <property type="entry name" value="FN3"/>
    <property type="match status" value="2"/>
</dbReference>
<dbReference type="SUPFAM" id="SSF52266">
    <property type="entry name" value="SGNH hydrolase"/>
    <property type="match status" value="1"/>
</dbReference>
<dbReference type="AlphaFoldDB" id="A0AAD8UJF4"/>
<comment type="caution">
    <text evidence="3">The sequence shown here is derived from an EMBL/GenBank/DDBJ whole genome shotgun (WGS) entry which is preliminary data.</text>
</comment>
<dbReference type="GeneID" id="85389185"/>
<feature type="region of interest" description="Disordered" evidence="1">
    <location>
        <begin position="50"/>
        <end position="78"/>
    </location>
</feature>
<accession>A0AAD8UJF4</accession>
<proteinExistence type="predicted"/>
<dbReference type="PROSITE" id="PS50853">
    <property type="entry name" value="FN3"/>
    <property type="match status" value="1"/>
</dbReference>